<protein>
    <recommendedName>
        <fullName evidence="1">3'-5' exonuclease domain-containing protein</fullName>
    </recommendedName>
</protein>
<dbReference type="Gene3D" id="3.30.420.10">
    <property type="entry name" value="Ribonuclease H-like superfamily/Ribonuclease H"/>
    <property type="match status" value="1"/>
</dbReference>
<evidence type="ECO:0000313" key="2">
    <source>
        <dbReference type="EMBL" id="KAF3190752.1"/>
    </source>
</evidence>
<dbReference type="InterPro" id="IPR002562">
    <property type="entry name" value="3'-5'_exonuclease_dom"/>
</dbReference>
<comment type="caution">
    <text evidence="2">The sequence shown here is derived from an EMBL/GenBank/DDBJ whole genome shotgun (WGS) entry which is preliminary data.</text>
</comment>
<dbReference type="AlphaFoldDB" id="A0A7C8Q2W8"/>
<accession>A0A7C8Q2W8</accession>
<gene>
    <name evidence="2" type="ORF">TWF788_008274</name>
</gene>
<dbReference type="Proteomes" id="UP000479691">
    <property type="component" value="Unassembled WGS sequence"/>
</dbReference>
<dbReference type="InterPro" id="IPR012337">
    <property type="entry name" value="RNaseH-like_sf"/>
</dbReference>
<feature type="domain" description="3'-5' exonuclease" evidence="1">
    <location>
        <begin position="6"/>
        <end position="192"/>
    </location>
</feature>
<evidence type="ECO:0000313" key="3">
    <source>
        <dbReference type="Proteomes" id="UP000479691"/>
    </source>
</evidence>
<dbReference type="GO" id="GO:0008408">
    <property type="term" value="F:3'-5' exonuclease activity"/>
    <property type="evidence" value="ECO:0007669"/>
    <property type="project" value="InterPro"/>
</dbReference>
<dbReference type="SUPFAM" id="SSF53098">
    <property type="entry name" value="Ribonuclease H-like"/>
    <property type="match status" value="1"/>
</dbReference>
<dbReference type="PANTHER" id="PTHR43040">
    <property type="entry name" value="RIBONUCLEASE D"/>
    <property type="match status" value="1"/>
</dbReference>
<dbReference type="SMART" id="SM00474">
    <property type="entry name" value="35EXOc"/>
    <property type="match status" value="1"/>
</dbReference>
<organism evidence="2 3">
    <name type="scientific">Orbilia oligospora</name>
    <name type="common">Nematode-trapping fungus</name>
    <name type="synonym">Arthrobotrys oligospora</name>
    <dbReference type="NCBI Taxonomy" id="2813651"/>
    <lineage>
        <taxon>Eukaryota</taxon>
        <taxon>Fungi</taxon>
        <taxon>Dikarya</taxon>
        <taxon>Ascomycota</taxon>
        <taxon>Pezizomycotina</taxon>
        <taxon>Orbiliomycetes</taxon>
        <taxon>Orbiliales</taxon>
        <taxon>Orbiliaceae</taxon>
        <taxon>Orbilia</taxon>
    </lineage>
</organism>
<evidence type="ECO:0000259" key="1">
    <source>
        <dbReference type="SMART" id="SM00474"/>
    </source>
</evidence>
<reference evidence="2 3" key="1">
    <citation type="submission" date="2019-06" db="EMBL/GenBank/DDBJ databases">
        <authorList>
            <person name="Palmer J.M."/>
        </authorList>
    </citation>
    <scope>NUCLEOTIDE SEQUENCE [LARGE SCALE GENOMIC DNA]</scope>
    <source>
        <strain evidence="2 3">TWF788</strain>
    </source>
</reference>
<dbReference type="Pfam" id="PF01612">
    <property type="entry name" value="DNA_pol_A_exo1"/>
    <property type="match status" value="1"/>
</dbReference>
<dbReference type="PANTHER" id="PTHR43040:SF1">
    <property type="entry name" value="RIBONUCLEASE D"/>
    <property type="match status" value="1"/>
</dbReference>
<dbReference type="InterPro" id="IPR036397">
    <property type="entry name" value="RNaseH_sf"/>
</dbReference>
<dbReference type="EMBL" id="JAABOE010000005">
    <property type="protein sequence ID" value="KAF3190752.1"/>
    <property type="molecule type" value="Genomic_DNA"/>
</dbReference>
<name>A0A7C8Q2W8_ORBOL</name>
<sequence>MAQPQHTFVDTPEAVASLLSLVPKETTSIPSIYIDLEGANLGRHGSISLLQLFISIIPHIYILDIHTLGQSAFTTPSLINPLTTLKTVLEDSSIPIVCYDIRSDSDALYHLYSVYISNVVDLQLYEVATRTGPQARKWEQTKQRGAQLFTPEKGGSFEVFNDRPLPKEILDYCVQNVQQLPWLWQYFSRKLEKMDERWKALIETETQARIALCREDYVTEGSFAYDRPGKAAWESQPQGVNPGHGIVWFVQGLGNPKSTQHRQWQRDSVLTNYPGSQTASTALLLKSQSSTPMDCVVAWLSQTDGSDPAQDDIPAQDER</sequence>
<proteinExistence type="predicted"/>
<dbReference type="GO" id="GO:0003676">
    <property type="term" value="F:nucleic acid binding"/>
    <property type="evidence" value="ECO:0007669"/>
    <property type="project" value="InterPro"/>
</dbReference>
<dbReference type="GO" id="GO:0006139">
    <property type="term" value="P:nucleobase-containing compound metabolic process"/>
    <property type="evidence" value="ECO:0007669"/>
    <property type="project" value="InterPro"/>
</dbReference>